<proteinExistence type="predicted"/>
<comment type="caution">
    <text evidence="2">The sequence shown here is derived from an EMBL/GenBank/DDBJ whole genome shotgun (WGS) entry which is preliminary data.</text>
</comment>
<gene>
    <name evidence="2" type="ORF">Tci_008228</name>
</gene>
<protein>
    <submittedName>
        <fullName evidence="2">Retrotransposon protein, putative, Ty1-copia subclass</fullName>
    </submittedName>
</protein>
<accession>A0A6L2JHL9</accession>
<evidence type="ECO:0000313" key="2">
    <source>
        <dbReference type="EMBL" id="GEU36250.1"/>
    </source>
</evidence>
<dbReference type="EMBL" id="BKCJ010000787">
    <property type="protein sequence ID" value="GEU36250.1"/>
    <property type="molecule type" value="Genomic_DNA"/>
</dbReference>
<dbReference type="Pfam" id="PF07727">
    <property type="entry name" value="RVT_2"/>
    <property type="match status" value="1"/>
</dbReference>
<evidence type="ECO:0000259" key="1">
    <source>
        <dbReference type="Pfam" id="PF07727"/>
    </source>
</evidence>
<sequence>MKKELQKNSQEHKALRFKMSQVVKQKHIEKLQHDGILKSTDDESFDQCISCLSGYPKETISYYFYFQPKNKIVVARYVKLLEKNLTSQEVNGRAGELKEIQDEDTSPSKNTSKIYAEVKAKGFTQTYGVNYEETFSPIADIRATRILIAITTFYDYEICKIDVRTAFLNGYLDEDIYMVQPKGFVDPKHPRKVEILKPNFELIAIGILDLRLIEM</sequence>
<reference evidence="2" key="1">
    <citation type="journal article" date="2019" name="Sci. Rep.">
        <title>Draft genome of Tanacetum cinerariifolium, the natural source of mosquito coil.</title>
        <authorList>
            <person name="Yamashiro T."/>
            <person name="Shiraishi A."/>
            <person name="Satake H."/>
            <person name="Nakayama K."/>
        </authorList>
    </citation>
    <scope>NUCLEOTIDE SEQUENCE</scope>
</reference>
<dbReference type="AlphaFoldDB" id="A0A6L2JHL9"/>
<organism evidence="2">
    <name type="scientific">Tanacetum cinerariifolium</name>
    <name type="common">Dalmatian daisy</name>
    <name type="synonym">Chrysanthemum cinerariifolium</name>
    <dbReference type="NCBI Taxonomy" id="118510"/>
    <lineage>
        <taxon>Eukaryota</taxon>
        <taxon>Viridiplantae</taxon>
        <taxon>Streptophyta</taxon>
        <taxon>Embryophyta</taxon>
        <taxon>Tracheophyta</taxon>
        <taxon>Spermatophyta</taxon>
        <taxon>Magnoliopsida</taxon>
        <taxon>eudicotyledons</taxon>
        <taxon>Gunneridae</taxon>
        <taxon>Pentapetalae</taxon>
        <taxon>asterids</taxon>
        <taxon>campanulids</taxon>
        <taxon>Asterales</taxon>
        <taxon>Asteraceae</taxon>
        <taxon>Asteroideae</taxon>
        <taxon>Anthemideae</taxon>
        <taxon>Anthemidinae</taxon>
        <taxon>Tanacetum</taxon>
    </lineage>
</organism>
<dbReference type="InterPro" id="IPR013103">
    <property type="entry name" value="RVT_2"/>
</dbReference>
<feature type="domain" description="Reverse transcriptase Ty1/copia-type" evidence="1">
    <location>
        <begin position="112"/>
        <end position="194"/>
    </location>
</feature>
<name>A0A6L2JHL9_TANCI</name>